<reference evidence="1" key="1">
    <citation type="submission" date="2019-08" db="EMBL/GenBank/DDBJ databases">
        <title>Reference gene set and small RNA set construction with multiple tissues from Davidia involucrata Baill.</title>
        <authorList>
            <person name="Yang H."/>
            <person name="Zhou C."/>
            <person name="Li G."/>
            <person name="Wang J."/>
            <person name="Gao P."/>
            <person name="Wang M."/>
            <person name="Wang R."/>
            <person name="Zhao Y."/>
        </authorList>
    </citation>
    <scope>NUCLEOTIDE SEQUENCE</scope>
    <source>
        <tissue evidence="1">Mixed with DoveR01_LX</tissue>
    </source>
</reference>
<gene>
    <name evidence="1" type="ORF">Din_002557</name>
    <name evidence="2" type="ORF">Din_002558</name>
</gene>
<organism evidence="1">
    <name type="scientific">Davidia involucrata</name>
    <name type="common">Dove tree</name>
    <dbReference type="NCBI Taxonomy" id="16924"/>
    <lineage>
        <taxon>Eukaryota</taxon>
        <taxon>Viridiplantae</taxon>
        <taxon>Streptophyta</taxon>
        <taxon>Embryophyta</taxon>
        <taxon>Tracheophyta</taxon>
        <taxon>Spermatophyta</taxon>
        <taxon>Magnoliopsida</taxon>
        <taxon>eudicotyledons</taxon>
        <taxon>Gunneridae</taxon>
        <taxon>Pentapetalae</taxon>
        <taxon>asterids</taxon>
        <taxon>Cornales</taxon>
        <taxon>Nyssaceae</taxon>
        <taxon>Davidia</taxon>
    </lineage>
</organism>
<name>A0A5B6YP04_DAVIN</name>
<accession>A0A5B6YP04</accession>
<dbReference type="EMBL" id="GHES01002557">
    <property type="protein sequence ID" value="MPA33116.1"/>
    <property type="molecule type" value="Transcribed_RNA"/>
</dbReference>
<evidence type="ECO:0000313" key="2">
    <source>
        <dbReference type="EMBL" id="MPA33117.1"/>
    </source>
</evidence>
<evidence type="ECO:0000313" key="1">
    <source>
        <dbReference type="EMBL" id="MPA33116.1"/>
    </source>
</evidence>
<proteinExistence type="predicted"/>
<protein>
    <submittedName>
        <fullName evidence="1">Uncharacterized protein</fullName>
    </submittedName>
</protein>
<dbReference type="EMBL" id="GHES01002558">
    <property type="protein sequence ID" value="MPA33117.1"/>
    <property type="molecule type" value="Transcribed_RNA"/>
</dbReference>
<sequence>MSLSGRFLQSIRASLTVIPPLSHSRITLYGKFEPLKTWIKGIEPAVHNRASNFHWKLYILRNRMQNFCKSGHKFSVASMFGASVVFGSISHWPRVAYAMDGLDILVDDHHVDLLGASDSEENPHIFLAFARKLWLPVFLFLTVLMNWDHPIVLATKVILILLSTKPSPFSVYLFIEQLRHQSMHQQPLLYKFKSLYAKKVEVEDYMFLCLARVELKDQKFTLIGILGSWWVLPVSPCQGASSVLGNRTLKNFMRN</sequence>
<dbReference type="AlphaFoldDB" id="A0A5B6YP04"/>